<dbReference type="AlphaFoldDB" id="A0A6L2M9A2"/>
<feature type="region of interest" description="Disordered" evidence="2">
    <location>
        <begin position="233"/>
        <end position="269"/>
    </location>
</feature>
<organism evidence="3">
    <name type="scientific">Tanacetum cinerariifolium</name>
    <name type="common">Dalmatian daisy</name>
    <name type="synonym">Chrysanthemum cinerariifolium</name>
    <dbReference type="NCBI Taxonomy" id="118510"/>
    <lineage>
        <taxon>Eukaryota</taxon>
        <taxon>Viridiplantae</taxon>
        <taxon>Streptophyta</taxon>
        <taxon>Embryophyta</taxon>
        <taxon>Tracheophyta</taxon>
        <taxon>Spermatophyta</taxon>
        <taxon>Magnoliopsida</taxon>
        <taxon>eudicotyledons</taxon>
        <taxon>Gunneridae</taxon>
        <taxon>Pentapetalae</taxon>
        <taxon>asterids</taxon>
        <taxon>campanulids</taxon>
        <taxon>Asterales</taxon>
        <taxon>Asteraceae</taxon>
        <taxon>Asteroideae</taxon>
        <taxon>Anthemideae</taxon>
        <taxon>Anthemidinae</taxon>
        <taxon>Tanacetum</taxon>
    </lineage>
</organism>
<evidence type="ECO:0000313" key="3">
    <source>
        <dbReference type="EMBL" id="GEU70498.1"/>
    </source>
</evidence>
<reference evidence="3" key="1">
    <citation type="journal article" date="2019" name="Sci. Rep.">
        <title>Draft genome of Tanacetum cinerariifolium, the natural source of mosquito coil.</title>
        <authorList>
            <person name="Yamashiro T."/>
            <person name="Shiraishi A."/>
            <person name="Satake H."/>
            <person name="Nakayama K."/>
        </authorList>
    </citation>
    <scope>NUCLEOTIDE SEQUENCE</scope>
</reference>
<gene>
    <name evidence="3" type="ORF">Tci_042476</name>
</gene>
<protein>
    <recommendedName>
        <fullName evidence="4">Synaptobrevin, longin-like domain protein</fullName>
    </recommendedName>
</protein>
<comment type="caution">
    <text evidence="3">The sequence shown here is derived from an EMBL/GenBank/DDBJ whole genome shotgun (WGS) entry which is preliminary data.</text>
</comment>
<sequence length="780" mass="88594">MSTPTFAKTHNLIAFLEKPSESDGFKQIVGFLNANQIKTVNDVVRLQALIDGKKVVITEASIRHDLKLNNAEGTSYLPNVVIFKELARMGYEKPSEKLTFYKAFFSPQWNFFIHTILQCIKGTSYLPNVVIFKELARMGNTMASAIICLANNQKFNFSKYILDNLKKNLEAGVPFYMFPRFIQVFVNHQIGDMSHHKGIYVNPSPTKKVFPNMKRVRTGFSGAVTPLFGTLMHQRKHKPKRKKRKETEVSPTELHTEDHVPITSNDLLPSGEDSMHLKELMVLCTNLSNKVLDLENELIEMKSSHKANIAELESRVEKLEEENKSLTKELKSFNTKVESLTIQETIVDKEKSSKQGRKIADIDADAEVKLENVYNLDMAHEETVLSMQDVTNVDVKEVAEEMVEVITTTKIIVDEVSTAGGELNAANEEPVSAAPINITTAQPSEATKTTVSITTPPKDKGVVFHDMEESTTRTASLKVDVKDKGKAKLVEEPEIQKSRTTHISIDEEVTRRIKSDTAGGELNAANEEPVSAAPINITTAQPSEATKTTVSITTPPKDKGVVFHDMEESTTRTASLKNEVVEQVQSRQSDAVRKYQALKRKLVSVAQARKNMMIYLKNMAGFKMDFFKGMSYEEIRPLFEKEYKKVQTLFKEGPKIDAERIKAPRKRTRKEKVEKYHTAKKQKEIVPDDEDDVFVNVTPLSFKPPTIVDYKIYKEGKKEHFQIIRANGNHQMYLAASRMLKNFDREDLEVLWNIVKDRFKESQPKKVLDVFLWHTLKVMF</sequence>
<proteinExistence type="predicted"/>
<evidence type="ECO:0000256" key="2">
    <source>
        <dbReference type="SAM" id="MobiDB-lite"/>
    </source>
</evidence>
<dbReference type="EMBL" id="BKCJ010006125">
    <property type="protein sequence ID" value="GEU70498.1"/>
    <property type="molecule type" value="Genomic_DNA"/>
</dbReference>
<name>A0A6L2M9A2_TANCI</name>
<evidence type="ECO:0008006" key="4">
    <source>
        <dbReference type="Google" id="ProtNLM"/>
    </source>
</evidence>
<feature type="coiled-coil region" evidence="1">
    <location>
        <begin position="277"/>
        <end position="343"/>
    </location>
</feature>
<feature type="compositionally biased region" description="Basic residues" evidence="2">
    <location>
        <begin position="233"/>
        <end position="244"/>
    </location>
</feature>
<accession>A0A6L2M9A2</accession>
<keyword evidence="1" id="KW-0175">Coiled coil</keyword>
<evidence type="ECO:0000256" key="1">
    <source>
        <dbReference type="SAM" id="Coils"/>
    </source>
</evidence>